<keyword evidence="6" id="KW-1185">Reference proteome</keyword>
<proteinExistence type="predicted"/>
<sequence>MLIKELKLLLITLIVLALTACAENKNSSVEQVKKTDFENRSPTLNRINEPLLIAPMIEGIHYCDAPQHLVGVNKETPHYKYCANNEFSMIKQLKDLLNSLEPNGPEGKVQVGYTYGIAVLGLYDKTPDGWTLNKDKITRIFNNIQLVGRPTVVYFLMNHFDTASELSKELSNDKQNLMQLANGEPPIEVYFQAPIIPYTLSVDETIPVNKYRFEALRALISHYSTLPEEQQKLIHSFTLAGEIHHMFEDFQGGMGKFDDIKLTDYSKHSKQEFRYWLAEKYATLDHLNSELLTAFPSWEAVEPPSKNIRTEALDGFYQHVDSYSHGMLPIFGWLWDKNSNNVRNIKIYLNGEYLGNADQNLNRLDVYQAISDLDTPNVGFRYELDFSALEPGIHDIQVVADTTEGEYEMARQKFAYINREQDQPKKIKPVNKIKSLAPASSLDSVRYYVDHPKPLIDVYYNPLAKQWHLYRESQVERFITYTWKEALALGAEQEKLYSHQIPTYLNSSWNTVLFATGQSMRTESKYLPGITLYGGGADGDITKQIYPAMKSRKYGVPEYHSQQYKSYEPSYNALMTHYYGNADFVSPYYMSVVPDDIHQGDEAHKKFLIKEGNANYGSEYLYKAIQEIARD</sequence>
<dbReference type="InterPro" id="IPR017853">
    <property type="entry name" value="GH"/>
</dbReference>
<dbReference type="GO" id="GO:0004565">
    <property type="term" value="F:beta-galactosidase activity"/>
    <property type="evidence" value="ECO:0007669"/>
    <property type="project" value="UniProtKB-EC"/>
</dbReference>
<dbReference type="PROSITE" id="PS51257">
    <property type="entry name" value="PROKAR_LIPOPROTEIN"/>
    <property type="match status" value="1"/>
</dbReference>
<evidence type="ECO:0000313" key="6">
    <source>
        <dbReference type="Proteomes" id="UP001163739"/>
    </source>
</evidence>
<dbReference type="Proteomes" id="UP001163739">
    <property type="component" value="Chromosome"/>
</dbReference>
<feature type="signal peptide" evidence="3">
    <location>
        <begin position="1"/>
        <end position="22"/>
    </location>
</feature>
<dbReference type="InterPro" id="IPR013529">
    <property type="entry name" value="Glyco_hydro_42_N"/>
</dbReference>
<feature type="domain" description="Glycoside hydrolase family 42 N-terminal" evidence="4">
    <location>
        <begin position="263"/>
        <end position="308"/>
    </location>
</feature>
<dbReference type="SUPFAM" id="SSF51445">
    <property type="entry name" value="(Trans)glycosidases"/>
    <property type="match status" value="1"/>
</dbReference>
<dbReference type="EC" id="3.2.1.23" evidence="5"/>
<keyword evidence="2 5" id="KW-0326">Glycosidase</keyword>
<dbReference type="Pfam" id="PF02449">
    <property type="entry name" value="Glyco_hydro_42"/>
    <property type="match status" value="1"/>
</dbReference>
<organism evidence="5 6">
    <name type="scientific">Alkalimarinus alittae</name>
    <dbReference type="NCBI Taxonomy" id="2961619"/>
    <lineage>
        <taxon>Bacteria</taxon>
        <taxon>Pseudomonadati</taxon>
        <taxon>Pseudomonadota</taxon>
        <taxon>Gammaproteobacteria</taxon>
        <taxon>Alteromonadales</taxon>
        <taxon>Alteromonadaceae</taxon>
        <taxon>Alkalimarinus</taxon>
    </lineage>
</organism>
<keyword evidence="1 5" id="KW-0378">Hydrolase</keyword>
<gene>
    <name evidence="5" type="ORF">NKI27_13755</name>
</gene>
<evidence type="ECO:0000256" key="3">
    <source>
        <dbReference type="SAM" id="SignalP"/>
    </source>
</evidence>
<protein>
    <submittedName>
        <fullName evidence="5">Beta-galactosidase</fullName>
        <ecNumber evidence="5">3.2.1.23</ecNumber>
    </submittedName>
</protein>
<evidence type="ECO:0000259" key="4">
    <source>
        <dbReference type="Pfam" id="PF02449"/>
    </source>
</evidence>
<evidence type="ECO:0000256" key="1">
    <source>
        <dbReference type="ARBA" id="ARBA00022801"/>
    </source>
</evidence>
<feature type="chain" id="PRO_5047233971" evidence="3">
    <location>
        <begin position="23"/>
        <end position="631"/>
    </location>
</feature>
<dbReference type="RefSeq" id="WP_265046615.1">
    <property type="nucleotide sequence ID" value="NZ_CP100390.1"/>
</dbReference>
<evidence type="ECO:0000313" key="5">
    <source>
        <dbReference type="EMBL" id="UZE95126.1"/>
    </source>
</evidence>
<accession>A0ABY6MZ55</accession>
<dbReference type="EMBL" id="CP100390">
    <property type="protein sequence ID" value="UZE95126.1"/>
    <property type="molecule type" value="Genomic_DNA"/>
</dbReference>
<evidence type="ECO:0000256" key="2">
    <source>
        <dbReference type="ARBA" id="ARBA00023295"/>
    </source>
</evidence>
<keyword evidence="3" id="KW-0732">Signal</keyword>
<reference evidence="5" key="1">
    <citation type="submission" date="2022-06" db="EMBL/GenBank/DDBJ databases">
        <title>Alkalimarinus sp. nov., isolated from gut of a Alitta virens.</title>
        <authorList>
            <person name="Yang A.I."/>
            <person name="Shin N.-R."/>
        </authorList>
    </citation>
    <scope>NUCLEOTIDE SEQUENCE</scope>
    <source>
        <strain evidence="5">A2M4</strain>
    </source>
</reference>
<dbReference type="Gene3D" id="3.20.20.80">
    <property type="entry name" value="Glycosidases"/>
    <property type="match status" value="1"/>
</dbReference>
<name>A0ABY6MZ55_9ALTE</name>